<proteinExistence type="predicted"/>
<accession>A0A7S2V5F7</accession>
<name>A0A7S2V5F7_9STRA</name>
<protein>
    <submittedName>
        <fullName evidence="1">Uncharacterized protein</fullName>
    </submittedName>
</protein>
<dbReference type="AlphaFoldDB" id="A0A7S2V5F7"/>
<evidence type="ECO:0000313" key="1">
    <source>
        <dbReference type="EMBL" id="CAD9873635.1"/>
    </source>
</evidence>
<reference evidence="1" key="1">
    <citation type="submission" date="2021-01" db="EMBL/GenBank/DDBJ databases">
        <authorList>
            <person name="Corre E."/>
            <person name="Pelletier E."/>
            <person name="Niang G."/>
            <person name="Scheremetjew M."/>
            <person name="Finn R."/>
            <person name="Kale V."/>
            <person name="Holt S."/>
            <person name="Cochrane G."/>
            <person name="Meng A."/>
            <person name="Brown T."/>
            <person name="Cohen L."/>
        </authorList>
    </citation>
    <scope>NUCLEOTIDE SEQUENCE</scope>
    <source>
        <strain evidence="1">CCMP1661</strain>
    </source>
</reference>
<dbReference type="EMBL" id="HBHR01022202">
    <property type="protein sequence ID" value="CAD9873635.1"/>
    <property type="molecule type" value="Transcribed_RNA"/>
</dbReference>
<gene>
    <name evidence="1" type="ORF">FJAP1339_LOCUS11370</name>
</gene>
<organism evidence="1">
    <name type="scientific">Fibrocapsa japonica</name>
    <dbReference type="NCBI Taxonomy" id="94617"/>
    <lineage>
        <taxon>Eukaryota</taxon>
        <taxon>Sar</taxon>
        <taxon>Stramenopiles</taxon>
        <taxon>Ochrophyta</taxon>
        <taxon>Raphidophyceae</taxon>
        <taxon>Chattonellales</taxon>
        <taxon>Chattonellaceae</taxon>
        <taxon>Fibrocapsa</taxon>
    </lineage>
</organism>
<sequence length="173" mass="19355">MGNEICVAGPVLECCPGDRYVYYPEVEGQDFPPDFLLHFPVSEDAESVDSLSSPWMSPPASPHSAVAWPAEKRTKMQYGPYDTDEHAEGEHWSFFMGGCWSFFGPSHKAEGEHAPEGVGHEPLLSDRSRLRAPWDTGLRPLEDSMDYSITTDLEEEWEAKMRFRGPPAAAPTH</sequence>